<protein>
    <submittedName>
        <fullName evidence="4">Uncharacterized protein LOC103512942 isoform X1</fullName>
    </submittedName>
</protein>
<dbReference type="AlphaFoldDB" id="A0A3Q0J562"/>
<dbReference type="GeneID" id="103512942"/>
<feature type="chain" id="PRO_5018315695" evidence="2">
    <location>
        <begin position="19"/>
        <end position="138"/>
    </location>
</feature>
<accession>A0A3Q0J562</accession>
<evidence type="ECO:0000256" key="1">
    <source>
        <dbReference type="SAM" id="MobiDB-lite"/>
    </source>
</evidence>
<reference evidence="4" key="1">
    <citation type="submission" date="2025-08" db="UniProtKB">
        <authorList>
            <consortium name="RefSeq"/>
        </authorList>
    </citation>
    <scope>IDENTIFICATION</scope>
</reference>
<feature type="signal peptide" evidence="2">
    <location>
        <begin position="1"/>
        <end position="18"/>
    </location>
</feature>
<proteinExistence type="predicted"/>
<gene>
    <name evidence="4" type="primary">LOC103512942</name>
</gene>
<keyword evidence="2" id="KW-0732">Signal</keyword>
<evidence type="ECO:0000313" key="4">
    <source>
        <dbReference type="RefSeq" id="XP_026682078.1"/>
    </source>
</evidence>
<organism evidence="3 4">
    <name type="scientific">Diaphorina citri</name>
    <name type="common">Asian citrus psyllid</name>
    <dbReference type="NCBI Taxonomy" id="121845"/>
    <lineage>
        <taxon>Eukaryota</taxon>
        <taxon>Metazoa</taxon>
        <taxon>Ecdysozoa</taxon>
        <taxon>Arthropoda</taxon>
        <taxon>Hexapoda</taxon>
        <taxon>Insecta</taxon>
        <taxon>Pterygota</taxon>
        <taxon>Neoptera</taxon>
        <taxon>Paraneoptera</taxon>
        <taxon>Hemiptera</taxon>
        <taxon>Sternorrhyncha</taxon>
        <taxon>Psylloidea</taxon>
        <taxon>Psyllidae</taxon>
        <taxon>Diaphorininae</taxon>
        <taxon>Diaphorina</taxon>
    </lineage>
</organism>
<feature type="region of interest" description="Disordered" evidence="1">
    <location>
        <begin position="37"/>
        <end position="84"/>
    </location>
</feature>
<evidence type="ECO:0000313" key="3">
    <source>
        <dbReference type="Proteomes" id="UP000079169"/>
    </source>
</evidence>
<dbReference type="RefSeq" id="XP_026682078.1">
    <property type="nucleotide sequence ID" value="XM_026826277.1"/>
</dbReference>
<evidence type="ECO:0000256" key="2">
    <source>
        <dbReference type="SAM" id="SignalP"/>
    </source>
</evidence>
<keyword evidence="3" id="KW-1185">Reference proteome</keyword>
<dbReference type="Proteomes" id="UP000079169">
    <property type="component" value="Unplaced"/>
</dbReference>
<sequence length="138" mass="14485">MVSRCLLVSLFILYGVLSTHQAVIGVARSVRNLDTRNLPRDTESADPGEITDTSAEAVDPGDPNAPELSEEQKTTQMGSAMASGVQSMGTIGNKFGLAWAGMGNSIASGGTAVNEFGQMWSSIDEKIPSFMGSSRRAS</sequence>
<dbReference type="PaxDb" id="121845-A0A3Q0J562"/>
<feature type="compositionally biased region" description="Polar residues" evidence="1">
    <location>
        <begin position="74"/>
        <end position="84"/>
    </location>
</feature>
<name>A0A3Q0J562_DIACI</name>